<reference evidence="1 2" key="1">
    <citation type="journal article" date="2018" name="Front. Plant Sci.">
        <title>Red Clover (Trifolium pratense) and Zigzag Clover (T. medium) - A Picture of Genomic Similarities and Differences.</title>
        <authorList>
            <person name="Dluhosova J."/>
            <person name="Istvanek J."/>
            <person name="Nedelnik J."/>
            <person name="Repkova J."/>
        </authorList>
    </citation>
    <scope>NUCLEOTIDE SEQUENCE [LARGE SCALE GENOMIC DNA]</scope>
    <source>
        <strain evidence="2">cv. 10/8</strain>
        <tissue evidence="1">Leaf</tissue>
    </source>
</reference>
<proteinExistence type="predicted"/>
<evidence type="ECO:0000313" key="1">
    <source>
        <dbReference type="EMBL" id="MCI88074.1"/>
    </source>
</evidence>
<dbReference type="EMBL" id="LXQA011183054">
    <property type="protein sequence ID" value="MCI88074.1"/>
    <property type="molecule type" value="Genomic_DNA"/>
</dbReference>
<organism evidence="1 2">
    <name type="scientific">Trifolium medium</name>
    <dbReference type="NCBI Taxonomy" id="97028"/>
    <lineage>
        <taxon>Eukaryota</taxon>
        <taxon>Viridiplantae</taxon>
        <taxon>Streptophyta</taxon>
        <taxon>Embryophyta</taxon>
        <taxon>Tracheophyta</taxon>
        <taxon>Spermatophyta</taxon>
        <taxon>Magnoliopsida</taxon>
        <taxon>eudicotyledons</taxon>
        <taxon>Gunneridae</taxon>
        <taxon>Pentapetalae</taxon>
        <taxon>rosids</taxon>
        <taxon>fabids</taxon>
        <taxon>Fabales</taxon>
        <taxon>Fabaceae</taxon>
        <taxon>Papilionoideae</taxon>
        <taxon>50 kb inversion clade</taxon>
        <taxon>NPAAA clade</taxon>
        <taxon>Hologalegina</taxon>
        <taxon>IRL clade</taxon>
        <taxon>Trifolieae</taxon>
        <taxon>Trifolium</taxon>
    </lineage>
</organism>
<sequence length="52" mass="5585">MAITSAATKLNITQIRYNGYCSNVQTAFDRVFRVNAQASLSTATTSNAATLK</sequence>
<keyword evidence="2" id="KW-1185">Reference proteome</keyword>
<accession>A0A392VI59</accession>
<name>A0A392VI59_9FABA</name>
<comment type="caution">
    <text evidence="1">The sequence shown here is derived from an EMBL/GenBank/DDBJ whole genome shotgun (WGS) entry which is preliminary data.</text>
</comment>
<dbReference type="AlphaFoldDB" id="A0A392VI59"/>
<evidence type="ECO:0000313" key="2">
    <source>
        <dbReference type="Proteomes" id="UP000265520"/>
    </source>
</evidence>
<dbReference type="Proteomes" id="UP000265520">
    <property type="component" value="Unassembled WGS sequence"/>
</dbReference>
<protein>
    <submittedName>
        <fullName evidence="1">Uncharacterized protein</fullName>
    </submittedName>
</protein>